<evidence type="ECO:0000256" key="7">
    <source>
        <dbReference type="ARBA" id="ARBA00022692"/>
    </source>
</evidence>
<keyword evidence="2" id="KW-1003">Cell membrane</keyword>
<keyword evidence="8" id="KW-1278">Translocase</keyword>
<evidence type="ECO:0000256" key="5">
    <source>
        <dbReference type="ARBA" id="ARBA00022630"/>
    </source>
</evidence>
<dbReference type="InterPro" id="IPR007329">
    <property type="entry name" value="FMN-bd"/>
</dbReference>
<keyword evidence="4" id="KW-0597">Phosphoprotein</keyword>
<sequence length="244" mass="27231">VVCAVIVSLAYEMLHTRYELNAALDKQRNVLIVSGLADENEDLSREEVEARISNIQTVIIDLQTGMPVTDIDPGTFDQRKQATNPLTSREAPDNRAQVQRLPEHVMVYEARGPDETLSMVVLPIEGLGLWSTLYGFIALDADLETIRGLTFYEHKETPGLGGEVDNPRWKALWPGRRPFDENLQPVISVIKGRAGSVNEDPYNVDGLSGATLTSRGVDHMLKFWLGAEVFGPYLQRIKQEREAS</sequence>
<reference evidence="18" key="1">
    <citation type="submission" date="2018-05" db="EMBL/GenBank/DDBJ databases">
        <authorList>
            <person name="Lanie J.A."/>
            <person name="Ng W.-L."/>
            <person name="Kazmierczak K.M."/>
            <person name="Andrzejewski T.M."/>
            <person name="Davidsen T.M."/>
            <person name="Wayne K.J."/>
            <person name="Tettelin H."/>
            <person name="Glass J.I."/>
            <person name="Rusch D."/>
            <person name="Podicherti R."/>
            <person name="Tsui H.-C.T."/>
            <person name="Winkler M.E."/>
        </authorList>
    </citation>
    <scope>NUCLEOTIDE SEQUENCE</scope>
</reference>
<evidence type="ECO:0000256" key="1">
    <source>
        <dbReference type="ARBA" id="ARBA00022448"/>
    </source>
</evidence>
<evidence type="ECO:0000256" key="11">
    <source>
        <dbReference type="ARBA" id="ARBA00023053"/>
    </source>
</evidence>
<dbReference type="AlphaFoldDB" id="A0A381TWZ3"/>
<keyword evidence="7" id="KW-0812">Transmembrane</keyword>
<evidence type="ECO:0000256" key="6">
    <source>
        <dbReference type="ARBA" id="ARBA00022643"/>
    </source>
</evidence>
<dbReference type="GO" id="GO:0010181">
    <property type="term" value="F:FMN binding"/>
    <property type="evidence" value="ECO:0007669"/>
    <property type="project" value="InterPro"/>
</dbReference>
<dbReference type="EMBL" id="UINC01005319">
    <property type="protein sequence ID" value="SVA20556.1"/>
    <property type="molecule type" value="Genomic_DNA"/>
</dbReference>
<evidence type="ECO:0000256" key="2">
    <source>
        <dbReference type="ARBA" id="ARBA00022475"/>
    </source>
</evidence>
<keyword evidence="5" id="KW-0285">Flavoprotein</keyword>
<keyword evidence="3" id="KW-0997">Cell inner membrane</keyword>
<dbReference type="PANTHER" id="PTHR37838">
    <property type="entry name" value="NA(+)-TRANSLOCATING NADH-QUINONE REDUCTASE SUBUNIT C"/>
    <property type="match status" value="1"/>
</dbReference>
<gene>
    <name evidence="18" type="ORF">METZ01_LOCUS73410</name>
</gene>
<dbReference type="GO" id="GO:0016020">
    <property type="term" value="C:membrane"/>
    <property type="evidence" value="ECO:0007669"/>
    <property type="project" value="InterPro"/>
</dbReference>
<organism evidence="18">
    <name type="scientific">marine metagenome</name>
    <dbReference type="NCBI Taxonomy" id="408172"/>
    <lineage>
        <taxon>unclassified sequences</taxon>
        <taxon>metagenomes</taxon>
        <taxon>ecological metagenomes</taxon>
    </lineage>
</organism>
<name>A0A381TWZ3_9ZZZZ</name>
<keyword evidence="11" id="KW-0915">Sodium</keyword>
<dbReference type="Pfam" id="PF04205">
    <property type="entry name" value="FMN_bind"/>
    <property type="match status" value="1"/>
</dbReference>
<dbReference type="PANTHER" id="PTHR37838:SF1">
    <property type="entry name" value="NA(+)-TRANSLOCATING NADH-QUINONE REDUCTASE SUBUNIT C"/>
    <property type="match status" value="1"/>
</dbReference>
<feature type="domain" description="FMN-binding" evidence="17">
    <location>
        <begin position="128"/>
        <end position="228"/>
    </location>
</feature>
<keyword evidence="13" id="KW-0830">Ubiquinone</keyword>
<accession>A0A381TWZ3</accession>
<evidence type="ECO:0000256" key="13">
    <source>
        <dbReference type="ARBA" id="ARBA00023075"/>
    </source>
</evidence>
<protein>
    <recommendedName>
        <fullName evidence="17">FMN-binding domain-containing protein</fullName>
    </recommendedName>
</protein>
<dbReference type="NCBIfam" id="TIGR01938">
    <property type="entry name" value="nqrC"/>
    <property type="match status" value="1"/>
</dbReference>
<dbReference type="SMART" id="SM00900">
    <property type="entry name" value="FMN_bind"/>
    <property type="match status" value="1"/>
</dbReference>
<evidence type="ECO:0000256" key="10">
    <source>
        <dbReference type="ARBA" id="ARBA00023027"/>
    </source>
</evidence>
<keyword evidence="9" id="KW-1133">Transmembrane helix</keyword>
<keyword evidence="1" id="KW-0813">Transport</keyword>
<evidence type="ECO:0000256" key="16">
    <source>
        <dbReference type="SAM" id="MobiDB-lite"/>
    </source>
</evidence>
<feature type="non-terminal residue" evidence="18">
    <location>
        <position position="1"/>
    </location>
</feature>
<keyword evidence="15" id="KW-0739">Sodium transport</keyword>
<dbReference type="InterPro" id="IPR010204">
    <property type="entry name" value="NqrC"/>
</dbReference>
<evidence type="ECO:0000256" key="3">
    <source>
        <dbReference type="ARBA" id="ARBA00022519"/>
    </source>
</evidence>
<dbReference type="PIRSF" id="PIRSF009437">
    <property type="entry name" value="NQR-1_subunit_C"/>
    <property type="match status" value="1"/>
</dbReference>
<evidence type="ECO:0000256" key="12">
    <source>
        <dbReference type="ARBA" id="ARBA00023065"/>
    </source>
</evidence>
<dbReference type="GO" id="GO:0016655">
    <property type="term" value="F:oxidoreductase activity, acting on NAD(P)H, quinone or similar compound as acceptor"/>
    <property type="evidence" value="ECO:0007669"/>
    <property type="project" value="InterPro"/>
</dbReference>
<keyword evidence="14" id="KW-0472">Membrane</keyword>
<evidence type="ECO:0000256" key="4">
    <source>
        <dbReference type="ARBA" id="ARBA00022553"/>
    </source>
</evidence>
<dbReference type="NCBIfam" id="NF003749">
    <property type="entry name" value="PRK05346.1-5"/>
    <property type="match status" value="1"/>
</dbReference>
<dbReference type="HAMAP" id="MF_00427">
    <property type="entry name" value="NqrC"/>
    <property type="match status" value="1"/>
</dbReference>
<keyword evidence="6" id="KW-0288">FMN</keyword>
<keyword evidence="12" id="KW-0406">Ion transport</keyword>
<dbReference type="GO" id="GO:0006814">
    <property type="term" value="P:sodium ion transport"/>
    <property type="evidence" value="ECO:0007669"/>
    <property type="project" value="UniProtKB-KW"/>
</dbReference>
<evidence type="ECO:0000256" key="9">
    <source>
        <dbReference type="ARBA" id="ARBA00022989"/>
    </source>
</evidence>
<evidence type="ECO:0000259" key="17">
    <source>
        <dbReference type="SMART" id="SM00900"/>
    </source>
</evidence>
<evidence type="ECO:0000256" key="14">
    <source>
        <dbReference type="ARBA" id="ARBA00023136"/>
    </source>
</evidence>
<evidence type="ECO:0000256" key="8">
    <source>
        <dbReference type="ARBA" id="ARBA00022967"/>
    </source>
</evidence>
<evidence type="ECO:0000313" key="18">
    <source>
        <dbReference type="EMBL" id="SVA20556.1"/>
    </source>
</evidence>
<feature type="region of interest" description="Disordered" evidence="16">
    <location>
        <begin position="74"/>
        <end position="93"/>
    </location>
</feature>
<keyword evidence="10" id="KW-0520">NAD</keyword>
<proteinExistence type="inferred from homology"/>
<evidence type="ECO:0000256" key="15">
    <source>
        <dbReference type="ARBA" id="ARBA00023201"/>
    </source>
</evidence>